<reference evidence="2 3" key="1">
    <citation type="submission" date="2016-11" db="EMBL/GenBank/DDBJ databases">
        <authorList>
            <person name="Jaros S."/>
            <person name="Januszkiewicz K."/>
            <person name="Wedrychowicz H."/>
        </authorList>
    </citation>
    <scope>NUCLEOTIDE SEQUENCE [LARGE SCALE GENOMIC DNA]</scope>
    <source>
        <strain evidence="2 3">DSM 2631</strain>
    </source>
</reference>
<feature type="transmembrane region" description="Helical" evidence="1">
    <location>
        <begin position="12"/>
        <end position="32"/>
    </location>
</feature>
<gene>
    <name evidence="2" type="ORF">SAMN05443638_1283</name>
</gene>
<evidence type="ECO:0000313" key="2">
    <source>
        <dbReference type="EMBL" id="SHF05267.1"/>
    </source>
</evidence>
<proteinExistence type="predicted"/>
<keyword evidence="3" id="KW-1185">Reference proteome</keyword>
<protein>
    <submittedName>
        <fullName evidence="2">Uncharacterized protein</fullName>
    </submittedName>
</protein>
<keyword evidence="1" id="KW-1133">Transmembrane helix</keyword>
<evidence type="ECO:0000313" key="3">
    <source>
        <dbReference type="Proteomes" id="UP000184035"/>
    </source>
</evidence>
<organism evidence="2 3">
    <name type="scientific">Clostridium fallax</name>
    <dbReference type="NCBI Taxonomy" id="1533"/>
    <lineage>
        <taxon>Bacteria</taxon>
        <taxon>Bacillati</taxon>
        <taxon>Bacillota</taxon>
        <taxon>Clostridia</taxon>
        <taxon>Eubacteriales</taxon>
        <taxon>Clostridiaceae</taxon>
        <taxon>Clostridium</taxon>
    </lineage>
</organism>
<dbReference type="AlphaFoldDB" id="A0A1M4YHK6"/>
<evidence type="ECO:0000256" key="1">
    <source>
        <dbReference type="SAM" id="Phobius"/>
    </source>
</evidence>
<dbReference type="EMBL" id="FQVM01000028">
    <property type="protein sequence ID" value="SHF05267.1"/>
    <property type="molecule type" value="Genomic_DNA"/>
</dbReference>
<keyword evidence="1" id="KW-0812">Transmembrane</keyword>
<dbReference type="RefSeq" id="WP_072897250.1">
    <property type="nucleotide sequence ID" value="NZ_FQVM01000028.1"/>
</dbReference>
<name>A0A1M4YHK6_9CLOT</name>
<keyword evidence="1" id="KW-0472">Membrane</keyword>
<dbReference type="STRING" id="1533.SAMN05443638_1283"/>
<dbReference type="Proteomes" id="UP000184035">
    <property type="component" value="Unassembled WGS sequence"/>
</dbReference>
<accession>A0A1M4YHK6</accession>
<sequence>MKKRGNTLIELLIYLSLASFIVVISFDLLIWVKKLDFKRKENTIKYNELLNLSFYMEKEIEKRQEENILITDNLIKIKKEEDQYIKIFKNKDKIFIDFNGKRTDTAATDITEFKANKKDNLVYYKLKNSSKGEIIRCLKLKKGEVY</sequence>